<accession>A0A0F9XWS1</accession>
<dbReference type="EMBL" id="LAZR01000062">
    <property type="protein sequence ID" value="KKN96868.1"/>
    <property type="molecule type" value="Genomic_DNA"/>
</dbReference>
<evidence type="ECO:0000313" key="1">
    <source>
        <dbReference type="EMBL" id="KKN96868.1"/>
    </source>
</evidence>
<reference evidence="1" key="1">
    <citation type="journal article" date="2015" name="Nature">
        <title>Complex archaea that bridge the gap between prokaryotes and eukaryotes.</title>
        <authorList>
            <person name="Spang A."/>
            <person name="Saw J.H."/>
            <person name="Jorgensen S.L."/>
            <person name="Zaremba-Niedzwiedzka K."/>
            <person name="Martijn J."/>
            <person name="Lind A.E."/>
            <person name="van Eijk R."/>
            <person name="Schleper C."/>
            <person name="Guy L."/>
            <person name="Ettema T.J."/>
        </authorList>
    </citation>
    <scope>NUCLEOTIDE SEQUENCE</scope>
</reference>
<sequence length="34" mass="3807">MLKQEAVAFPDIDEADFKGSSMFERTGDGPIKIY</sequence>
<comment type="caution">
    <text evidence="1">The sequence shown here is derived from an EMBL/GenBank/DDBJ whole genome shotgun (WGS) entry which is preliminary data.</text>
</comment>
<organism evidence="1">
    <name type="scientific">marine sediment metagenome</name>
    <dbReference type="NCBI Taxonomy" id="412755"/>
    <lineage>
        <taxon>unclassified sequences</taxon>
        <taxon>metagenomes</taxon>
        <taxon>ecological metagenomes</taxon>
    </lineage>
</organism>
<name>A0A0F9XWS1_9ZZZZ</name>
<protein>
    <submittedName>
        <fullName evidence="1">Uncharacterized protein</fullName>
    </submittedName>
</protein>
<gene>
    <name evidence="1" type="ORF">LCGC14_0165120</name>
</gene>
<proteinExistence type="predicted"/>
<dbReference type="AlphaFoldDB" id="A0A0F9XWS1"/>